<keyword evidence="2 5" id="KW-0862">Zinc</keyword>
<name>A0A8F3J032_ARGIR</name>
<dbReference type="GO" id="GO:0007548">
    <property type="term" value="P:sex differentiation"/>
    <property type="evidence" value="ECO:0007669"/>
    <property type="project" value="TreeGrafter"/>
</dbReference>
<organism evidence="7">
    <name type="scientific">Argopecten irradians</name>
    <name type="common">Bay scallop</name>
    <name type="synonym">Aequipecten irradians</name>
    <dbReference type="NCBI Taxonomy" id="31199"/>
    <lineage>
        <taxon>Eukaryota</taxon>
        <taxon>Metazoa</taxon>
        <taxon>Spiralia</taxon>
        <taxon>Lophotrochozoa</taxon>
        <taxon>Mollusca</taxon>
        <taxon>Bivalvia</taxon>
        <taxon>Autobranchia</taxon>
        <taxon>Pteriomorphia</taxon>
        <taxon>Pectinida</taxon>
        <taxon>Pectinoidea</taxon>
        <taxon>Pectinidae</taxon>
        <taxon>Argopecten</taxon>
    </lineage>
</organism>
<proteinExistence type="evidence at transcript level"/>
<accession>A0A8F3J032</accession>
<dbReference type="PROSITE" id="PS50809">
    <property type="entry name" value="DM_2"/>
    <property type="match status" value="1"/>
</dbReference>
<dbReference type="GO" id="GO:0000981">
    <property type="term" value="F:DNA-binding transcription factor activity, RNA polymerase II-specific"/>
    <property type="evidence" value="ECO:0007669"/>
    <property type="project" value="TreeGrafter"/>
</dbReference>
<keyword evidence="3 5" id="KW-0238">DNA-binding</keyword>
<evidence type="ECO:0000313" key="7">
    <source>
        <dbReference type="EMBL" id="QWY93918.1"/>
    </source>
</evidence>
<protein>
    <submittedName>
        <fullName evidence="7">Putative doublesex-and mab-3-related transcription factor 1L</fullName>
    </submittedName>
</protein>
<dbReference type="SMART" id="SM00301">
    <property type="entry name" value="DM"/>
    <property type="match status" value="1"/>
</dbReference>
<evidence type="ECO:0000256" key="2">
    <source>
        <dbReference type="ARBA" id="ARBA00022833"/>
    </source>
</evidence>
<dbReference type="PANTHER" id="PTHR12322:SF53">
    <property type="entry name" value="DOUBLESEX-MAB RELATED 11E"/>
    <property type="match status" value="1"/>
</dbReference>
<evidence type="ECO:0000259" key="6">
    <source>
        <dbReference type="PROSITE" id="PS50809"/>
    </source>
</evidence>
<dbReference type="InterPro" id="IPR036407">
    <property type="entry name" value="DM_DNA-bd_sf"/>
</dbReference>
<feature type="DNA-binding region" description="DM" evidence="5">
    <location>
        <begin position="21"/>
        <end position="68"/>
    </location>
</feature>
<reference evidence="7" key="1">
    <citation type="submission" date="2021-04" db="EMBL/GenBank/DDBJ databases">
        <authorList>
            <person name="Evensen K.G."/>
        </authorList>
    </citation>
    <scope>NUCLEOTIDE SEQUENCE</scope>
    <source>
        <strain evidence="7">Ai_DMRT1L</strain>
    </source>
</reference>
<dbReference type="Pfam" id="PF00751">
    <property type="entry name" value="DM"/>
    <property type="match status" value="1"/>
</dbReference>
<evidence type="ECO:0000256" key="5">
    <source>
        <dbReference type="PROSITE-ProRule" id="PRU00070"/>
    </source>
</evidence>
<dbReference type="GO" id="GO:0005634">
    <property type="term" value="C:nucleus"/>
    <property type="evidence" value="ECO:0007669"/>
    <property type="project" value="UniProtKB-SubCell"/>
</dbReference>
<dbReference type="SUPFAM" id="SSF82927">
    <property type="entry name" value="Cysteine-rich DNA binding domain, (DM domain)"/>
    <property type="match status" value="1"/>
</dbReference>
<keyword evidence="1 5" id="KW-0479">Metal-binding</keyword>
<evidence type="ECO:0000256" key="1">
    <source>
        <dbReference type="ARBA" id="ARBA00022723"/>
    </source>
</evidence>
<dbReference type="InterPro" id="IPR001275">
    <property type="entry name" value="DM_DNA-bd"/>
</dbReference>
<dbReference type="EMBL" id="MW916661">
    <property type="protein sequence ID" value="QWY93918.1"/>
    <property type="molecule type" value="mRNA"/>
</dbReference>
<dbReference type="FunFam" id="4.10.1040.10:FF:000001">
    <property type="entry name" value="doublesex- and mab-3-related transcription factor 1"/>
    <property type="match status" value="1"/>
</dbReference>
<evidence type="ECO:0000256" key="3">
    <source>
        <dbReference type="ARBA" id="ARBA00023125"/>
    </source>
</evidence>
<sequence length="305" mass="33657">MSTKKETKPAVGLSPLRSPKCCRCRNHGIITVLKGHKRFCQWKNCTCDNCLLLMKRQQNSKEQIALRRLWKQEEDMGLVAPTPVSTDSLQILIHRYPHYNVDKLGAILKSCDGDTQKAIERIDAVTNRALDAITTEPKAGMTPSCAGDMCVSPGNTAGMGFVGFQGYNSGFHTPLPPPPSAVNPLSPRASMQMYPRTSYNMYPFSPPRFYPPTQQDISYNGDFHGPTPRSGHSAQNFQTSRNAFYSECQSSVESLIGYPKVSEAGVYQSRPSTASSETEGNLVIDMKDEEESVCAEGLLTSYPTQ</sequence>
<comment type="subcellular location">
    <subcellularLocation>
        <location evidence="5">Nucleus</location>
    </subcellularLocation>
</comment>
<dbReference type="GO" id="GO:0000978">
    <property type="term" value="F:RNA polymerase II cis-regulatory region sequence-specific DNA binding"/>
    <property type="evidence" value="ECO:0007669"/>
    <property type="project" value="TreeGrafter"/>
</dbReference>
<dbReference type="PANTHER" id="PTHR12322">
    <property type="entry name" value="DOUBLESEX AND MAB-3 RELATED TRANSCRIPTION FACTOR DMRT"/>
    <property type="match status" value="1"/>
</dbReference>
<reference evidence="7" key="2">
    <citation type="submission" date="2021-07" db="EMBL/GenBank/DDBJ databases">
        <title>Comparative Phylotranscriptomics Reveals putative Sex Determining Genes in Bivalvia.</title>
        <authorList>
            <person name="Poynton H.C."/>
            <person name="Robinson W.E."/>
            <person name="Krick K."/>
        </authorList>
    </citation>
    <scope>NUCLEOTIDE SEQUENCE</scope>
    <source>
        <strain evidence="7">Ai_DMRT1L</strain>
    </source>
</reference>
<dbReference type="PROSITE" id="PS40000">
    <property type="entry name" value="DM_1"/>
    <property type="match status" value="1"/>
</dbReference>
<dbReference type="InterPro" id="IPR026607">
    <property type="entry name" value="DMRT"/>
</dbReference>
<evidence type="ECO:0000256" key="4">
    <source>
        <dbReference type="ARBA" id="ARBA00023242"/>
    </source>
</evidence>
<dbReference type="Gene3D" id="4.10.1040.10">
    <property type="entry name" value="DM DNA-binding domain"/>
    <property type="match status" value="1"/>
</dbReference>
<dbReference type="GO" id="GO:0046872">
    <property type="term" value="F:metal ion binding"/>
    <property type="evidence" value="ECO:0007669"/>
    <property type="project" value="UniProtKB-KW"/>
</dbReference>
<dbReference type="AlphaFoldDB" id="A0A8F3J032"/>
<keyword evidence="4 5" id="KW-0539">Nucleus</keyword>
<feature type="domain" description="DM" evidence="6">
    <location>
        <begin position="21"/>
        <end position="68"/>
    </location>
</feature>